<dbReference type="InterPro" id="IPR011991">
    <property type="entry name" value="ArsR-like_HTH"/>
</dbReference>
<reference evidence="1 2" key="1">
    <citation type="submission" date="2016-10" db="EMBL/GenBank/DDBJ databases">
        <authorList>
            <person name="de Groot N.N."/>
        </authorList>
    </citation>
    <scope>NUCLEOTIDE SEQUENCE [LARGE SCALE GENOMIC DNA]</scope>
    <source>
        <strain evidence="2">EB21,IBRC-M 10013,KCTC 4048</strain>
    </source>
</reference>
<dbReference type="STRING" id="996166.SAMN05192554_1167"/>
<dbReference type="OrthoDB" id="311452at2157"/>
<keyword evidence="2" id="KW-1185">Reference proteome</keyword>
<accession>A0A1G9YSR4</accession>
<dbReference type="Gene3D" id="1.10.10.10">
    <property type="entry name" value="Winged helix-like DNA-binding domain superfamily/Winged helix DNA-binding domain"/>
    <property type="match status" value="1"/>
</dbReference>
<dbReference type="Proteomes" id="UP000199370">
    <property type="component" value="Unassembled WGS sequence"/>
</dbReference>
<gene>
    <name evidence="1" type="ORF">SAMN05192554_1167</name>
</gene>
<dbReference type="RefSeq" id="WP_089734707.1">
    <property type="nucleotide sequence ID" value="NZ_FNIA01000016.1"/>
</dbReference>
<evidence type="ECO:0000313" key="1">
    <source>
        <dbReference type="EMBL" id="SDN12184.1"/>
    </source>
</evidence>
<proteinExistence type="predicted"/>
<organism evidence="1 2">
    <name type="scientific">Haloarchaeobius iranensis</name>
    <dbReference type="NCBI Taxonomy" id="996166"/>
    <lineage>
        <taxon>Archaea</taxon>
        <taxon>Methanobacteriati</taxon>
        <taxon>Methanobacteriota</taxon>
        <taxon>Stenosarchaea group</taxon>
        <taxon>Halobacteria</taxon>
        <taxon>Halobacteriales</taxon>
        <taxon>Halorubellaceae</taxon>
        <taxon>Haloarchaeobius</taxon>
    </lineage>
</organism>
<sequence>MTEDPALSDVVALLDDEYARAILEATSEGPKSAKALSEECDASLPTVYRRTESLQECGLLREETRLQDDGNHYSVYLATLERLSVELTEGEFDMELQRTEQDVADTFTDMWHRL</sequence>
<dbReference type="AlphaFoldDB" id="A0A1G9YSR4"/>
<dbReference type="CDD" id="cd00090">
    <property type="entry name" value="HTH_ARSR"/>
    <property type="match status" value="1"/>
</dbReference>
<dbReference type="InterPro" id="IPR036388">
    <property type="entry name" value="WH-like_DNA-bd_sf"/>
</dbReference>
<dbReference type="EMBL" id="FNIA01000016">
    <property type="protein sequence ID" value="SDN12184.1"/>
    <property type="molecule type" value="Genomic_DNA"/>
</dbReference>
<dbReference type="SUPFAM" id="SSF46785">
    <property type="entry name" value="Winged helix' DNA-binding domain"/>
    <property type="match status" value="1"/>
</dbReference>
<evidence type="ECO:0000313" key="2">
    <source>
        <dbReference type="Proteomes" id="UP000199370"/>
    </source>
</evidence>
<dbReference type="InterPro" id="IPR036390">
    <property type="entry name" value="WH_DNA-bd_sf"/>
</dbReference>
<dbReference type="Pfam" id="PF12840">
    <property type="entry name" value="HTH_20"/>
    <property type="match status" value="1"/>
</dbReference>
<name>A0A1G9YSR4_9EURY</name>
<protein>
    <submittedName>
        <fullName evidence="1">Helix-turn-helix domain-containing protein</fullName>
    </submittedName>
</protein>